<name>A0ABT6M2L8_9ACTN</name>
<accession>A0ABT6M2L8</accession>
<evidence type="ECO:0008006" key="3">
    <source>
        <dbReference type="Google" id="ProtNLM"/>
    </source>
</evidence>
<evidence type="ECO:0000313" key="1">
    <source>
        <dbReference type="EMBL" id="MDH6222789.1"/>
    </source>
</evidence>
<proteinExistence type="predicted"/>
<dbReference type="RefSeq" id="WP_280883377.1">
    <property type="nucleotide sequence ID" value="NZ_JARXVH010000044.1"/>
</dbReference>
<organism evidence="1 2">
    <name type="scientific">Streptomyces pseudovenezuelae</name>
    <dbReference type="NCBI Taxonomy" id="67350"/>
    <lineage>
        <taxon>Bacteria</taxon>
        <taxon>Bacillati</taxon>
        <taxon>Actinomycetota</taxon>
        <taxon>Actinomycetes</taxon>
        <taxon>Kitasatosporales</taxon>
        <taxon>Streptomycetaceae</taxon>
        <taxon>Streptomyces</taxon>
        <taxon>Streptomyces aurantiacus group</taxon>
    </lineage>
</organism>
<comment type="caution">
    <text evidence="1">The sequence shown here is derived from an EMBL/GenBank/DDBJ whole genome shotgun (WGS) entry which is preliminary data.</text>
</comment>
<evidence type="ECO:0000313" key="2">
    <source>
        <dbReference type="Proteomes" id="UP001160499"/>
    </source>
</evidence>
<dbReference type="EMBL" id="JARXVH010000044">
    <property type="protein sequence ID" value="MDH6222789.1"/>
    <property type="molecule type" value="Genomic_DNA"/>
</dbReference>
<keyword evidence="2" id="KW-1185">Reference proteome</keyword>
<dbReference type="Proteomes" id="UP001160499">
    <property type="component" value="Unassembled WGS sequence"/>
</dbReference>
<protein>
    <recommendedName>
        <fullName evidence="3">STAS domain-containing protein</fullName>
    </recommendedName>
</protein>
<gene>
    <name evidence="1" type="ORF">M2283_010141</name>
</gene>
<reference evidence="1 2" key="1">
    <citation type="submission" date="2023-04" db="EMBL/GenBank/DDBJ databases">
        <title>Forest soil microbial communities from Buena Vista Peninsula, Colon Province, Panama.</title>
        <authorList>
            <person name="Bouskill N."/>
        </authorList>
    </citation>
    <scope>NUCLEOTIDE SEQUENCE [LARGE SCALE GENOMIC DNA]</scope>
    <source>
        <strain evidence="1 2">GGS1</strain>
    </source>
</reference>
<sequence>MVPSGPARPHPARGLRGRPRFACAQITADADIVVDGLLIDFKSARRLLAEMSQRPAWQLTGYLLLDAAAN</sequence>